<evidence type="ECO:0000256" key="6">
    <source>
        <dbReference type="ARBA" id="ARBA00022871"/>
    </source>
</evidence>
<evidence type="ECO:0000313" key="8">
    <source>
        <dbReference type="Proteomes" id="UP000050791"/>
    </source>
</evidence>
<feature type="region of interest" description="Disordered" evidence="7">
    <location>
        <begin position="1"/>
        <end position="26"/>
    </location>
</feature>
<feature type="region of interest" description="Disordered" evidence="7">
    <location>
        <begin position="93"/>
        <end position="112"/>
    </location>
</feature>
<dbReference type="Proteomes" id="UP000050791">
    <property type="component" value="Unassembled WGS sequence"/>
</dbReference>
<evidence type="ECO:0000256" key="7">
    <source>
        <dbReference type="SAM" id="MobiDB-lite"/>
    </source>
</evidence>
<dbReference type="Pfam" id="PF06910">
    <property type="entry name" value="MEA1"/>
    <property type="match status" value="1"/>
</dbReference>
<evidence type="ECO:0000256" key="3">
    <source>
        <dbReference type="ARBA" id="ARBA00022473"/>
    </source>
</evidence>
<protein>
    <recommendedName>
        <fullName evidence="2">Male-enhanced antigen 1</fullName>
    </recommendedName>
</protein>
<comment type="function">
    <text evidence="1">May play an important role in spermatogenesis and/or testis development.</text>
</comment>
<evidence type="ECO:0000256" key="2">
    <source>
        <dbReference type="ARBA" id="ARBA00022245"/>
    </source>
</evidence>
<evidence type="ECO:0000256" key="4">
    <source>
        <dbReference type="ARBA" id="ARBA00022553"/>
    </source>
</evidence>
<dbReference type="WBParaSite" id="SMTH1_52310.1">
    <property type="protein sequence ID" value="SMTH1_52310.1"/>
    <property type="gene ID" value="SMTH1_52310"/>
</dbReference>
<name>A0AA85BH05_9TREM</name>
<keyword evidence="5" id="KW-0221">Differentiation</keyword>
<evidence type="ECO:0000256" key="1">
    <source>
        <dbReference type="ARBA" id="ARBA00002540"/>
    </source>
</evidence>
<dbReference type="PANTHER" id="PTHR17005">
    <property type="entry name" value="MALE-ENHANCED ANTIGEN-1"/>
    <property type="match status" value="1"/>
</dbReference>
<sequence>MVMKKFSEPSSPNPNDEIGDNHNDNYINGIENNEDIIDSTVIPVGYALLGSEIVHMADDNIDDNNDSEINDLSDSENDEIENNNVISQHLSNSQSIGFNNDNNNNNNDHNSDPVNLQVDVDNLLNRHLSRTEFEPRGAFTASNLCTNTIDDSSHIELWNQNTLASTSQITITPDEADKIKMYMSNFHLPISQYPTWATQIPEELWKSKLLEKIQHNYKP</sequence>
<keyword evidence="4" id="KW-0597">Phosphoprotein</keyword>
<accession>A0AA85BH05</accession>
<evidence type="ECO:0000313" key="9">
    <source>
        <dbReference type="WBParaSite" id="SMTH1_52310.1"/>
    </source>
</evidence>
<dbReference type="GO" id="GO:0007283">
    <property type="term" value="P:spermatogenesis"/>
    <property type="evidence" value="ECO:0007669"/>
    <property type="project" value="UniProtKB-KW"/>
</dbReference>
<keyword evidence="6" id="KW-0744">Spermatogenesis</keyword>
<keyword evidence="3" id="KW-0217">Developmental protein</keyword>
<dbReference type="AlphaFoldDB" id="A0AA85BH05"/>
<dbReference type="GO" id="GO:0030154">
    <property type="term" value="P:cell differentiation"/>
    <property type="evidence" value="ECO:0007669"/>
    <property type="project" value="UniProtKB-KW"/>
</dbReference>
<reference evidence="9" key="1">
    <citation type="submission" date="2023-11" db="UniProtKB">
        <authorList>
            <consortium name="WormBaseParasite"/>
        </authorList>
    </citation>
    <scope>IDENTIFICATION</scope>
</reference>
<dbReference type="InterPro" id="IPR009685">
    <property type="entry name" value="MEA1"/>
</dbReference>
<evidence type="ECO:0000256" key="5">
    <source>
        <dbReference type="ARBA" id="ARBA00022782"/>
    </source>
</evidence>
<proteinExistence type="predicted"/>
<organism evidence="8 9">
    <name type="scientific">Schistosoma mattheei</name>
    <dbReference type="NCBI Taxonomy" id="31246"/>
    <lineage>
        <taxon>Eukaryota</taxon>
        <taxon>Metazoa</taxon>
        <taxon>Spiralia</taxon>
        <taxon>Lophotrochozoa</taxon>
        <taxon>Platyhelminthes</taxon>
        <taxon>Trematoda</taxon>
        <taxon>Digenea</taxon>
        <taxon>Strigeidida</taxon>
        <taxon>Schistosomatoidea</taxon>
        <taxon>Schistosomatidae</taxon>
        <taxon>Schistosoma</taxon>
    </lineage>
</organism>
<feature type="compositionally biased region" description="Low complexity" evidence="7">
    <location>
        <begin position="99"/>
        <end position="108"/>
    </location>
</feature>